<evidence type="ECO:0000256" key="1">
    <source>
        <dbReference type="ARBA" id="ARBA00023122"/>
    </source>
</evidence>
<dbReference type="SMART" id="SM00116">
    <property type="entry name" value="CBS"/>
    <property type="match status" value="2"/>
</dbReference>
<dbReference type="PANTHER" id="PTHR43080:SF2">
    <property type="entry name" value="CBS DOMAIN-CONTAINING PROTEIN"/>
    <property type="match status" value="1"/>
</dbReference>
<dbReference type="RefSeq" id="WP_135839326.1">
    <property type="nucleotide sequence ID" value="NZ_SRRO01000001.1"/>
</dbReference>
<dbReference type="AlphaFoldDB" id="A0A4Z1CGA4"/>
<reference evidence="4 5" key="1">
    <citation type="submission" date="2019-04" db="EMBL/GenBank/DDBJ databases">
        <title>Three New Species of Nocardioides, Nocardioides euryhalodurans sp. nov., Nocardioides seonyuensis sp. nov. and Nocardioides eburneoflavus sp. nov. Isolated from Soil.</title>
        <authorList>
            <person name="Roh S.G."/>
            <person name="Lee C."/>
            <person name="Kim M.-K."/>
            <person name="Kim S.B."/>
        </authorList>
    </citation>
    <scope>NUCLEOTIDE SEQUENCE [LARGE SCALE GENOMIC DNA]</scope>
    <source>
        <strain evidence="4 5">MMS17-SY213</strain>
    </source>
</reference>
<evidence type="ECO:0000259" key="3">
    <source>
        <dbReference type="PROSITE" id="PS51371"/>
    </source>
</evidence>
<feature type="domain" description="CBS" evidence="3">
    <location>
        <begin position="76"/>
        <end position="131"/>
    </location>
</feature>
<keyword evidence="5" id="KW-1185">Reference proteome</keyword>
<accession>A0A4Z1CGA4</accession>
<keyword evidence="1 2" id="KW-0129">CBS domain</keyword>
<proteinExistence type="predicted"/>
<dbReference type="CDD" id="cd04623">
    <property type="entry name" value="CBS_pair_bac_euk"/>
    <property type="match status" value="1"/>
</dbReference>
<dbReference type="Pfam" id="PF00571">
    <property type="entry name" value="CBS"/>
    <property type="match status" value="2"/>
</dbReference>
<dbReference type="InterPro" id="IPR044725">
    <property type="entry name" value="CBSX3_CBS_dom"/>
</dbReference>
<name>A0A4Z1CGA4_9ACTN</name>
<organism evidence="4 5">
    <name type="scientific">Nocardioides eburneiflavus</name>
    <dbReference type="NCBI Taxonomy" id="2518372"/>
    <lineage>
        <taxon>Bacteria</taxon>
        <taxon>Bacillati</taxon>
        <taxon>Actinomycetota</taxon>
        <taxon>Actinomycetes</taxon>
        <taxon>Propionibacteriales</taxon>
        <taxon>Nocardioidaceae</taxon>
        <taxon>Nocardioides</taxon>
    </lineage>
</organism>
<evidence type="ECO:0000256" key="2">
    <source>
        <dbReference type="PROSITE-ProRule" id="PRU00703"/>
    </source>
</evidence>
<dbReference type="InterPro" id="IPR046342">
    <property type="entry name" value="CBS_dom_sf"/>
</dbReference>
<dbReference type="OrthoDB" id="9807125at2"/>
<sequence>MRIKDVIRGKGSQEVVTIDPEATVRELVALLAEHNVGALVVSEDGERVTGIVSERDVVRRLHADTGVLDSPVRSIMTADVRTCAGDDALTDLMQTMTEHRIRHVPVVADGRLTGIISIGDVVKNRIGELEFERDQLDHYVHQT</sequence>
<feature type="domain" description="CBS" evidence="3">
    <location>
        <begin position="11"/>
        <end position="70"/>
    </location>
</feature>
<gene>
    <name evidence="4" type="ORF">EXE59_13265</name>
</gene>
<dbReference type="InterPro" id="IPR051257">
    <property type="entry name" value="Diverse_CBS-Domain"/>
</dbReference>
<dbReference type="SUPFAM" id="SSF54631">
    <property type="entry name" value="CBS-domain pair"/>
    <property type="match status" value="1"/>
</dbReference>
<dbReference type="PROSITE" id="PS51371">
    <property type="entry name" value="CBS"/>
    <property type="match status" value="2"/>
</dbReference>
<dbReference type="Proteomes" id="UP000297496">
    <property type="component" value="Unassembled WGS sequence"/>
</dbReference>
<dbReference type="Gene3D" id="3.10.580.10">
    <property type="entry name" value="CBS-domain"/>
    <property type="match status" value="1"/>
</dbReference>
<comment type="caution">
    <text evidence="4">The sequence shown here is derived from an EMBL/GenBank/DDBJ whole genome shotgun (WGS) entry which is preliminary data.</text>
</comment>
<dbReference type="InterPro" id="IPR000644">
    <property type="entry name" value="CBS_dom"/>
</dbReference>
<protein>
    <submittedName>
        <fullName evidence="4">CBS domain-containing protein</fullName>
    </submittedName>
</protein>
<dbReference type="PANTHER" id="PTHR43080">
    <property type="entry name" value="CBS DOMAIN-CONTAINING PROTEIN CBSX3, MITOCHONDRIAL"/>
    <property type="match status" value="1"/>
</dbReference>
<evidence type="ECO:0000313" key="4">
    <source>
        <dbReference type="EMBL" id="TGN64818.1"/>
    </source>
</evidence>
<evidence type="ECO:0000313" key="5">
    <source>
        <dbReference type="Proteomes" id="UP000297496"/>
    </source>
</evidence>
<dbReference type="EMBL" id="SRRO01000001">
    <property type="protein sequence ID" value="TGN64818.1"/>
    <property type="molecule type" value="Genomic_DNA"/>
</dbReference>